<dbReference type="Gene3D" id="1.10.45.10">
    <property type="entry name" value="Vanillyl-alcohol Oxidase, Chain A, domain 4"/>
    <property type="match status" value="1"/>
</dbReference>
<dbReference type="GO" id="GO:0008609">
    <property type="term" value="F:alkylglycerone-phosphate synthase activity"/>
    <property type="evidence" value="ECO:0007669"/>
    <property type="project" value="UniProtKB-EC"/>
</dbReference>
<dbReference type="SUPFAM" id="SSF55103">
    <property type="entry name" value="FAD-linked oxidases, C-terminal domain"/>
    <property type="match status" value="1"/>
</dbReference>
<evidence type="ECO:0000256" key="5">
    <source>
        <dbReference type="ARBA" id="ARBA00022827"/>
    </source>
</evidence>
<dbReference type="InterPro" id="IPR016164">
    <property type="entry name" value="FAD-linked_Oxase-like_C"/>
</dbReference>
<evidence type="ECO:0000256" key="6">
    <source>
        <dbReference type="PIRSR" id="PIRSR625650-1"/>
    </source>
</evidence>
<evidence type="ECO:0000256" key="7">
    <source>
        <dbReference type="PIRSR" id="PIRSR625650-2"/>
    </source>
</evidence>
<keyword evidence="10" id="KW-0808">Transferase</keyword>
<feature type="active site" description="Proton donor/acceptor" evidence="6">
    <location>
        <position position="452"/>
    </location>
</feature>
<evidence type="ECO:0000256" key="8">
    <source>
        <dbReference type="PIRSR" id="PIRSR625650-3"/>
    </source>
</evidence>
<evidence type="ECO:0000256" key="10">
    <source>
        <dbReference type="RuleBase" id="RU363113"/>
    </source>
</evidence>
<keyword evidence="4 10" id="KW-0285">Flavoprotein</keyword>
<dbReference type="InterPro" id="IPR016167">
    <property type="entry name" value="FAD-bd_PCMH_sub1"/>
</dbReference>
<keyword evidence="10" id="KW-0444">Lipid biosynthesis</keyword>
<feature type="binding site" evidence="7">
    <location>
        <position position="397"/>
    </location>
    <ligand>
        <name>substrate</name>
    </ligand>
</feature>
<dbReference type="AlphaFoldDB" id="A0A139A4C6"/>
<dbReference type="Gene3D" id="3.30.300.330">
    <property type="match status" value="1"/>
</dbReference>
<evidence type="ECO:0000256" key="4">
    <source>
        <dbReference type="ARBA" id="ARBA00022630"/>
    </source>
</evidence>
<dbReference type="Pfam" id="PF02913">
    <property type="entry name" value="FAD-oxidase_C"/>
    <property type="match status" value="1"/>
</dbReference>
<keyword evidence="10" id="KW-0576">Peroxisome</keyword>
<proteinExistence type="inferred from homology"/>
<evidence type="ECO:0000256" key="3">
    <source>
        <dbReference type="ARBA" id="ARBA00012385"/>
    </source>
</evidence>
<comment type="cofactor">
    <cofactor evidence="8 10">
        <name>FAD</name>
        <dbReference type="ChEBI" id="CHEBI:57692"/>
    </cofactor>
</comment>
<name>A0A139A4C6_GONPJ</name>
<dbReference type="OMA" id="GTISHQH"/>
<comment type="subunit">
    <text evidence="10">Homodimer.</text>
</comment>
<feature type="binding site" evidence="8">
    <location>
        <begin position="262"/>
        <end position="268"/>
    </location>
    <ligand>
        <name>FAD</name>
        <dbReference type="ChEBI" id="CHEBI:57692"/>
    </ligand>
</feature>
<dbReference type="PANTHER" id="PTHR46568">
    <property type="entry name" value="ALKYLDIHYDROXYACETONEPHOSPHATE SYNTHASE, PEROXISOMAL"/>
    <property type="match status" value="1"/>
</dbReference>
<keyword evidence="13" id="KW-1185">Reference proteome</keyword>
<dbReference type="InterPro" id="IPR004113">
    <property type="entry name" value="FAD-bd_oxidored_4_C"/>
</dbReference>
<dbReference type="GO" id="GO:0008610">
    <property type="term" value="P:lipid biosynthetic process"/>
    <property type="evidence" value="ECO:0007669"/>
    <property type="project" value="InterPro"/>
</dbReference>
<feature type="site" description="Important for enzyme activity" evidence="9">
    <location>
        <position position="313"/>
    </location>
</feature>
<dbReference type="Gene3D" id="3.30.43.10">
    <property type="entry name" value="Uridine Diphospho-n-acetylenolpyruvylglucosamine Reductase, domain 2"/>
    <property type="match status" value="1"/>
</dbReference>
<dbReference type="GO" id="GO:0005777">
    <property type="term" value="C:peroxisome"/>
    <property type="evidence" value="ECO:0007669"/>
    <property type="project" value="UniProtKB-SubCell"/>
</dbReference>
<evidence type="ECO:0000256" key="9">
    <source>
        <dbReference type="PIRSR" id="PIRSR625650-4"/>
    </source>
</evidence>
<organism evidence="12 13">
    <name type="scientific">Gonapodya prolifera (strain JEL478)</name>
    <name type="common">Monoblepharis prolifera</name>
    <dbReference type="NCBI Taxonomy" id="1344416"/>
    <lineage>
        <taxon>Eukaryota</taxon>
        <taxon>Fungi</taxon>
        <taxon>Fungi incertae sedis</taxon>
        <taxon>Chytridiomycota</taxon>
        <taxon>Chytridiomycota incertae sedis</taxon>
        <taxon>Monoblepharidomycetes</taxon>
        <taxon>Monoblepharidales</taxon>
        <taxon>Gonapodyaceae</taxon>
        <taxon>Gonapodya</taxon>
    </lineage>
</organism>
<comment type="similarity">
    <text evidence="2 10">Belongs to the FAD-binding oxidoreductase/transferase type 4 family.</text>
</comment>
<gene>
    <name evidence="12" type="ORF">M427DRAFT_60551</name>
</gene>
<dbReference type="PROSITE" id="PS51387">
    <property type="entry name" value="FAD_PCMH"/>
    <property type="match status" value="1"/>
</dbReference>
<comment type="catalytic activity">
    <reaction evidence="10">
        <text>a long chain fatty alcohol + a 1-acylglycerone 3-phosphate = a 1-O-alkylglycerone 3-phosphate + a long-chain fatty acid + H(+)</text>
        <dbReference type="Rhea" id="RHEA:36171"/>
        <dbReference type="ChEBI" id="CHEBI:15378"/>
        <dbReference type="ChEBI" id="CHEBI:17135"/>
        <dbReference type="ChEBI" id="CHEBI:57534"/>
        <dbReference type="ChEBI" id="CHEBI:57560"/>
        <dbReference type="ChEBI" id="CHEBI:73315"/>
        <dbReference type="EC" id="2.5.1.26"/>
    </reaction>
</comment>
<dbReference type="EC" id="2.5.1.26" evidence="3 10"/>
<dbReference type="Pfam" id="PF01565">
    <property type="entry name" value="FAD_binding_4"/>
    <property type="match status" value="1"/>
</dbReference>
<keyword evidence="10" id="KW-0443">Lipid metabolism</keyword>
<sequence>MAARELSVWGWGYADTPEPPQVDSALQSYRFLLGKPNYTLFPPDVAAIARGLRKPRFNLADAPAEVRQICSDDPKTRMRLSYGRSTRDIFRAILGGFSNPPDYVALPRTESDIVALLAWADRTATHVIPVGGGTTVAAGTEPLKGATRVVAVDMTKHFNKVLEANTTDMTALVQGGVTGPGLNTQLRKWGLTLRHFPQAWELATVGGWLATRSGGHYATNLTHIDSFVVSLRIITPRGIIDTLPVPSSGAGPTPDRVFLGSEGILGIVTQCRLRVQHPPQHRVATTLVFPSFAKGSEATRAIVQASLYPAQCRLVDGAESRAYGIGGDVRLDQACLLLGFESAHVGDLETRCMAPAIALARKFGGLVVAPGGTDTESPAADESATFRSSFITVPYLRDALLLRGFWLETFETACSWSRWEELKTGVEAVARERKAVVTTRYTHVYTDGPAMYFTVAFRPSSPNAAISEWNRMKTAFTTCVLDHGGTLTHHHAVGKDLAVFYEREKGAVWTDTVRAIKRHFDPNGIMNPGTVVPVQQSGEGTKSKI</sequence>
<dbReference type="InterPro" id="IPR036318">
    <property type="entry name" value="FAD-bd_PCMH-like_sf"/>
</dbReference>
<dbReference type="PANTHER" id="PTHR46568:SF1">
    <property type="entry name" value="ALKYLDIHYDROXYACETONEPHOSPHATE SYNTHASE, PEROXISOMAL"/>
    <property type="match status" value="1"/>
</dbReference>
<comment type="subcellular location">
    <subcellularLocation>
        <location evidence="10">Peroxisome</location>
    </subcellularLocation>
</comment>
<dbReference type="GO" id="GO:0071949">
    <property type="term" value="F:FAD binding"/>
    <property type="evidence" value="ECO:0007669"/>
    <property type="project" value="InterPro"/>
</dbReference>
<comment type="function">
    <text evidence="10">Catalyzes the exchange of an acyl for a long-chain alkyl group and the formation of the ether bond in the biosynthesis of ether phospholipids.</text>
</comment>
<evidence type="ECO:0000256" key="1">
    <source>
        <dbReference type="ARBA" id="ARBA00004670"/>
    </source>
</evidence>
<evidence type="ECO:0000313" key="12">
    <source>
        <dbReference type="EMBL" id="KXS11529.1"/>
    </source>
</evidence>
<reference evidence="12 13" key="1">
    <citation type="journal article" date="2015" name="Genome Biol. Evol.">
        <title>Phylogenomic analyses indicate that early fungi evolved digesting cell walls of algal ancestors of land plants.</title>
        <authorList>
            <person name="Chang Y."/>
            <person name="Wang S."/>
            <person name="Sekimoto S."/>
            <person name="Aerts A.L."/>
            <person name="Choi C."/>
            <person name="Clum A."/>
            <person name="LaButti K.M."/>
            <person name="Lindquist E.A."/>
            <person name="Yee Ngan C."/>
            <person name="Ohm R.A."/>
            <person name="Salamov A.A."/>
            <person name="Grigoriev I.V."/>
            <person name="Spatafora J.W."/>
            <person name="Berbee M.L."/>
        </authorList>
    </citation>
    <scope>NUCLEOTIDE SEQUENCE [LARGE SCALE GENOMIC DNA]</scope>
    <source>
        <strain evidence="12 13">JEL478</strain>
    </source>
</reference>
<accession>A0A139A4C6</accession>
<feature type="domain" description="FAD-binding PCMH-type" evidence="11">
    <location>
        <begin position="97"/>
        <end position="278"/>
    </location>
</feature>
<dbReference type="InterPro" id="IPR025650">
    <property type="entry name" value="Alkyl-DHAP_Synthase"/>
</dbReference>
<dbReference type="InterPro" id="IPR016171">
    <property type="entry name" value="Vanillyl_alc_oxidase_C-sub2"/>
</dbReference>
<dbReference type="EMBL" id="KQ965800">
    <property type="protein sequence ID" value="KXS11529.1"/>
    <property type="molecule type" value="Genomic_DNA"/>
</dbReference>
<dbReference type="Proteomes" id="UP000070544">
    <property type="component" value="Unassembled WGS sequence"/>
</dbReference>
<protein>
    <recommendedName>
        <fullName evidence="3 10">Alkylglycerone-phosphate synthase</fullName>
        <shortName evidence="10">Alkyl-DHAP synthase</shortName>
        <ecNumber evidence="3 10">2.5.1.26</ecNumber>
    </recommendedName>
</protein>
<dbReference type="InterPro" id="IPR006094">
    <property type="entry name" value="Oxid_FAD_bind_N"/>
</dbReference>
<evidence type="ECO:0000256" key="2">
    <source>
        <dbReference type="ARBA" id="ARBA00008000"/>
    </source>
</evidence>
<dbReference type="Gene3D" id="3.30.465.10">
    <property type="match status" value="1"/>
</dbReference>
<evidence type="ECO:0000313" key="13">
    <source>
        <dbReference type="Proteomes" id="UP000070544"/>
    </source>
</evidence>
<keyword evidence="5 8" id="KW-0274">FAD</keyword>
<dbReference type="InterPro" id="IPR016169">
    <property type="entry name" value="FAD-bd_PCMH_sub2"/>
</dbReference>
<dbReference type="STRING" id="1344416.A0A139A4C6"/>
<dbReference type="Gene3D" id="3.30.70.3450">
    <property type="match status" value="1"/>
</dbReference>
<dbReference type="SUPFAM" id="SSF56176">
    <property type="entry name" value="FAD-binding/transporter-associated domain-like"/>
    <property type="match status" value="1"/>
</dbReference>
<comment type="pathway">
    <text evidence="1 10">Glycerolipid metabolism; ether lipid biosynthesis.</text>
</comment>
<dbReference type="OrthoDB" id="7786253at2759"/>
<evidence type="ECO:0000259" key="11">
    <source>
        <dbReference type="PROSITE" id="PS51387"/>
    </source>
</evidence>
<dbReference type="InterPro" id="IPR016166">
    <property type="entry name" value="FAD-bd_PCMH"/>
</dbReference>